<dbReference type="STRING" id="74348.SAMN04488523_103166"/>
<dbReference type="PROSITE" id="PS00018">
    <property type="entry name" value="EF_HAND_1"/>
    <property type="match status" value="1"/>
</dbReference>
<evidence type="ECO:0000313" key="3">
    <source>
        <dbReference type="Proteomes" id="UP000198977"/>
    </source>
</evidence>
<keyword evidence="1" id="KW-0732">Signal</keyword>
<accession>A0A1I1W187</accession>
<reference evidence="2 3" key="1">
    <citation type="submission" date="2016-10" db="EMBL/GenBank/DDBJ databases">
        <authorList>
            <person name="de Groot N.N."/>
        </authorList>
    </citation>
    <scope>NUCLEOTIDE SEQUENCE [LARGE SCALE GENOMIC DNA]</scope>
    <source>
        <strain evidence="2 3">DSM 11443</strain>
    </source>
</reference>
<name>A0A1I1W187_9RHOB</name>
<dbReference type="EMBL" id="FOMW01000003">
    <property type="protein sequence ID" value="SFD87073.1"/>
    <property type="molecule type" value="Genomic_DNA"/>
</dbReference>
<evidence type="ECO:0000313" key="2">
    <source>
        <dbReference type="EMBL" id="SFD87073.1"/>
    </source>
</evidence>
<protein>
    <submittedName>
        <fullName evidence="2">ABC-type uncharacterized transport system, substrate-binding protein</fullName>
    </submittedName>
</protein>
<dbReference type="AlphaFoldDB" id="A0A1I1W187"/>
<gene>
    <name evidence="2" type="ORF">SAMN04488523_103166</name>
</gene>
<dbReference type="Pfam" id="PF06226">
    <property type="entry name" value="DUF1007"/>
    <property type="match status" value="1"/>
</dbReference>
<feature type="chain" id="PRO_5011458416" evidence="1">
    <location>
        <begin position="21"/>
        <end position="217"/>
    </location>
</feature>
<proteinExistence type="predicted"/>
<feature type="signal peptide" evidence="1">
    <location>
        <begin position="1"/>
        <end position="20"/>
    </location>
</feature>
<organism evidence="2 3">
    <name type="scientific">Sulfitobacter brevis</name>
    <dbReference type="NCBI Taxonomy" id="74348"/>
    <lineage>
        <taxon>Bacteria</taxon>
        <taxon>Pseudomonadati</taxon>
        <taxon>Pseudomonadota</taxon>
        <taxon>Alphaproteobacteria</taxon>
        <taxon>Rhodobacterales</taxon>
        <taxon>Roseobacteraceae</taxon>
        <taxon>Sulfitobacter</taxon>
    </lineage>
</organism>
<dbReference type="InterPro" id="IPR010412">
    <property type="entry name" value="DUF1007"/>
</dbReference>
<keyword evidence="3" id="KW-1185">Reference proteome</keyword>
<sequence>MRYSAALTLITALTAAPLGAHPHIFVDTGFELVVDDSGQVTHVRVVWQYDDFYSLLITEDIKLDQDGDGTMTEAEIDQLTGFDMQWVEGFEGDLELTLGDAPVALSAPQEVTASFADGRITTSHLRALTTPVRAGETVTIKAYDPTYYTAYEVTRPVTVAGDKSCEIRLKAPEMTDGLAQMQQELAALDAQSDPEDAGLPNIGARMASRVSVTCAAS</sequence>
<dbReference type="RefSeq" id="WP_093922789.1">
    <property type="nucleotide sequence ID" value="NZ_FOMW01000003.1"/>
</dbReference>
<dbReference type="InterPro" id="IPR018247">
    <property type="entry name" value="EF_Hand_1_Ca_BS"/>
</dbReference>
<evidence type="ECO:0000256" key="1">
    <source>
        <dbReference type="SAM" id="SignalP"/>
    </source>
</evidence>
<dbReference type="OrthoDB" id="1679673at2"/>
<dbReference type="Proteomes" id="UP000198977">
    <property type="component" value="Unassembled WGS sequence"/>
</dbReference>